<comment type="caution">
    <text evidence="1">The sequence shown here is derived from an EMBL/GenBank/DDBJ whole genome shotgun (WGS) entry which is preliminary data.</text>
</comment>
<accession>A0A367LLV9</accession>
<organism evidence="1 2">
    <name type="scientific">Ophiocordyceps polyrhachis-furcata BCC 54312</name>
    <dbReference type="NCBI Taxonomy" id="1330021"/>
    <lineage>
        <taxon>Eukaryota</taxon>
        <taxon>Fungi</taxon>
        <taxon>Dikarya</taxon>
        <taxon>Ascomycota</taxon>
        <taxon>Pezizomycotina</taxon>
        <taxon>Sordariomycetes</taxon>
        <taxon>Hypocreomycetidae</taxon>
        <taxon>Hypocreales</taxon>
        <taxon>Ophiocordycipitaceae</taxon>
        <taxon>Ophiocordyceps</taxon>
    </lineage>
</organism>
<dbReference type="AlphaFoldDB" id="A0A367LLV9"/>
<sequence length="428" mass="46804">MSLLGKISHYVMASEVFGVKLGMMGTAVRTGLLSTGRDIRFIEFTHPRTRCPPLASSGLDWPKCSIAAWPSPGTGGRIVGGGGMKYHAPCCDRLLVLFRSAVVWLMMHYLSSPSLTLPYPRTLQGNAVKFYGDASIRAISTSRQNFVVPNTHVARGLTRGDDVLAETKRSYLRCSCSNDAGKSTAFIYILSTNEGSTAKTRRGGKGGGSRRRRTLAVPVRGRSAAMRRPTSNNDASRTCEVRASRLRDFVARACFKQMSRIRMSGTQHNMGPGRFKSSVWDPPVVIVTGLVGRPRLSYRQTKYTTNMKICTGAESLETTDTGDGPVTKPRLKMAPGLGKGWTERDEEKPSEGQIEGLLLDVGLDSTKCIQHLMRLSMDIFGARSDIPVGPRLVSSPKQGQFMQGYDYMNMYLASGAWYQPVVGAQSPV</sequence>
<evidence type="ECO:0000313" key="2">
    <source>
        <dbReference type="Proteomes" id="UP000253664"/>
    </source>
</evidence>
<proteinExistence type="predicted"/>
<name>A0A367LLV9_9HYPO</name>
<keyword evidence="2" id="KW-1185">Reference proteome</keyword>
<dbReference type="Proteomes" id="UP000253664">
    <property type="component" value="Unassembled WGS sequence"/>
</dbReference>
<protein>
    <submittedName>
        <fullName evidence="1">Uncharacterized protein</fullName>
    </submittedName>
</protein>
<dbReference type="EMBL" id="LKCN02000003">
    <property type="protein sequence ID" value="RCI15242.1"/>
    <property type="molecule type" value="Genomic_DNA"/>
</dbReference>
<reference evidence="1 2" key="1">
    <citation type="journal article" date="2015" name="BMC Genomics">
        <title>Insights from the genome of Ophiocordyceps polyrhachis-furcata to pathogenicity and host specificity in insect fungi.</title>
        <authorList>
            <person name="Wichadakul D."/>
            <person name="Kobmoo N."/>
            <person name="Ingsriswang S."/>
            <person name="Tangphatsornruang S."/>
            <person name="Chantasingh D."/>
            <person name="Luangsa-ard J.J."/>
            <person name="Eurwilaichitr L."/>
        </authorList>
    </citation>
    <scope>NUCLEOTIDE SEQUENCE [LARGE SCALE GENOMIC DNA]</scope>
    <source>
        <strain evidence="1 2">BCC 54312</strain>
    </source>
</reference>
<gene>
    <name evidence="1" type="ORF">L249_6460</name>
</gene>
<evidence type="ECO:0000313" key="1">
    <source>
        <dbReference type="EMBL" id="RCI15242.1"/>
    </source>
</evidence>